<evidence type="ECO:0000259" key="2">
    <source>
        <dbReference type="Pfam" id="PF20789"/>
    </source>
</evidence>
<dbReference type="Pfam" id="PF20789">
    <property type="entry name" value="4HBT_3C"/>
    <property type="match status" value="1"/>
</dbReference>
<sequence>MSRFGDATTIKQVGEGRYEAELDGAFGMAEAVNGGYLMALLGNAAVDATPHAHPVATATSFLRTAHPGRAEIVVDVRKVGRTAATARVTLRQDDRDAVEALVTTATLDAATEPSFLGEPPAPRLPALGDCVTFEDADRNPESFPGQVEMHFDPATMGWLDGEPSGRPELRGWFRLRDPHPNDAAALALAVDALPPVALNAGARGWSPTVELTWHMRAVPAPGRLALHGTGRLVAGGWFDEEVEVWDEAGRLVAQSRQIARLGRGPAA</sequence>
<comment type="caution">
    <text evidence="3">The sequence shown here is derived from an EMBL/GenBank/DDBJ whole genome shotgun (WGS) entry which is preliminary data.</text>
</comment>
<name>A0A7K0C1T1_9ACTN</name>
<evidence type="ECO:0000313" key="3">
    <source>
        <dbReference type="EMBL" id="MQY06744.1"/>
    </source>
</evidence>
<dbReference type="AlphaFoldDB" id="A0A7K0C1T1"/>
<gene>
    <name evidence="3" type="ORF">ACRB68_48400</name>
</gene>
<evidence type="ECO:0000259" key="1">
    <source>
        <dbReference type="Pfam" id="PF13622"/>
    </source>
</evidence>
<dbReference type="InterPro" id="IPR052389">
    <property type="entry name" value="Sec_Metab_Biosynth-Assoc"/>
</dbReference>
<dbReference type="RefSeq" id="WP_153536179.1">
    <property type="nucleotide sequence ID" value="NZ_WEGH01000003.1"/>
</dbReference>
<organism evidence="3 4">
    <name type="scientific">Actinomadura macrotermitis</name>
    <dbReference type="NCBI Taxonomy" id="2585200"/>
    <lineage>
        <taxon>Bacteria</taxon>
        <taxon>Bacillati</taxon>
        <taxon>Actinomycetota</taxon>
        <taxon>Actinomycetes</taxon>
        <taxon>Streptosporangiales</taxon>
        <taxon>Thermomonosporaceae</taxon>
        <taxon>Actinomadura</taxon>
    </lineage>
</organism>
<feature type="domain" description="Acyl-CoA thioesterase-like N-terminal HotDog" evidence="1">
    <location>
        <begin position="26"/>
        <end position="104"/>
    </location>
</feature>
<dbReference type="Gene3D" id="2.40.160.210">
    <property type="entry name" value="Acyl-CoA thioesterase, double hotdog domain"/>
    <property type="match status" value="1"/>
</dbReference>
<dbReference type="OrthoDB" id="5418286at2"/>
<dbReference type="EMBL" id="WEGH01000003">
    <property type="protein sequence ID" value="MQY06744.1"/>
    <property type="molecule type" value="Genomic_DNA"/>
</dbReference>
<dbReference type="InterPro" id="IPR049450">
    <property type="entry name" value="ACOT8-like_C"/>
</dbReference>
<dbReference type="InterPro" id="IPR042171">
    <property type="entry name" value="Acyl-CoA_hotdog"/>
</dbReference>
<dbReference type="InterPro" id="IPR049449">
    <property type="entry name" value="TesB_ACOT8-like_N"/>
</dbReference>
<dbReference type="SUPFAM" id="SSF54637">
    <property type="entry name" value="Thioesterase/thiol ester dehydrase-isomerase"/>
    <property type="match status" value="2"/>
</dbReference>
<proteinExistence type="predicted"/>
<dbReference type="Proteomes" id="UP000487268">
    <property type="component" value="Unassembled WGS sequence"/>
</dbReference>
<protein>
    <recommendedName>
        <fullName evidence="5">Thioesterase family protein</fullName>
    </recommendedName>
</protein>
<dbReference type="Pfam" id="PF13622">
    <property type="entry name" value="4HBT_3"/>
    <property type="match status" value="1"/>
</dbReference>
<evidence type="ECO:0008006" key="5">
    <source>
        <dbReference type="Google" id="ProtNLM"/>
    </source>
</evidence>
<dbReference type="PANTHER" id="PTHR38110">
    <property type="entry name" value="CHROMOSOME 23, WHOLE GENOME SHOTGUN SEQUENCE"/>
    <property type="match status" value="1"/>
</dbReference>
<accession>A0A7K0C1T1</accession>
<dbReference type="InterPro" id="IPR029069">
    <property type="entry name" value="HotDog_dom_sf"/>
</dbReference>
<dbReference type="CDD" id="cd03443">
    <property type="entry name" value="PaaI_thioesterase"/>
    <property type="match status" value="1"/>
</dbReference>
<keyword evidence="4" id="KW-1185">Reference proteome</keyword>
<reference evidence="3 4" key="1">
    <citation type="submission" date="2019-10" db="EMBL/GenBank/DDBJ databases">
        <title>Actinomadura rubteroloni sp. nov. and Actinomadura macrotermitis sp. nov., isolated from the gut of fungus growing-termite Macrotermes natalensis.</title>
        <authorList>
            <person name="Benndorf R."/>
            <person name="Martin K."/>
            <person name="Kuefner M."/>
            <person name="De Beer W."/>
            <person name="Kaster A.-K."/>
            <person name="Vollmers J."/>
            <person name="Poulsen M."/>
            <person name="Beemelmanns C."/>
        </authorList>
    </citation>
    <scope>NUCLEOTIDE SEQUENCE [LARGE SCALE GENOMIC DNA]</scope>
    <source>
        <strain evidence="3 4">RB68</strain>
    </source>
</reference>
<feature type="domain" description="Acyl-CoA thioesterase-like C-terminal" evidence="2">
    <location>
        <begin position="129"/>
        <end position="259"/>
    </location>
</feature>
<evidence type="ECO:0000313" key="4">
    <source>
        <dbReference type="Proteomes" id="UP000487268"/>
    </source>
</evidence>
<dbReference type="PANTHER" id="PTHR38110:SF1">
    <property type="entry name" value="THIOESTERASE DOMAIN-CONTAINING PROTEIN"/>
    <property type="match status" value="1"/>
</dbReference>